<dbReference type="RefSeq" id="WP_092549356.1">
    <property type="nucleotide sequence ID" value="NZ_BOMJ01000012.1"/>
</dbReference>
<dbReference type="STRING" id="113562.SAMN04489716_6353"/>
<accession>A0A1H2CNT9</accession>
<protein>
    <submittedName>
        <fullName evidence="2">Uncharacterized protein</fullName>
    </submittedName>
</protein>
<proteinExistence type="predicted"/>
<name>A0A1H2CNT9_9ACTN</name>
<evidence type="ECO:0000313" key="3">
    <source>
        <dbReference type="Proteomes" id="UP000198688"/>
    </source>
</evidence>
<dbReference type="EMBL" id="LT629758">
    <property type="protein sequence ID" value="SDT72200.1"/>
    <property type="molecule type" value="Genomic_DNA"/>
</dbReference>
<feature type="compositionally biased region" description="Basic residues" evidence="1">
    <location>
        <begin position="49"/>
        <end position="65"/>
    </location>
</feature>
<dbReference type="AlphaFoldDB" id="A0A1H2CNT9"/>
<organism evidence="2 3">
    <name type="scientific">Actinoplanes derwentensis</name>
    <dbReference type="NCBI Taxonomy" id="113562"/>
    <lineage>
        <taxon>Bacteria</taxon>
        <taxon>Bacillati</taxon>
        <taxon>Actinomycetota</taxon>
        <taxon>Actinomycetes</taxon>
        <taxon>Micromonosporales</taxon>
        <taxon>Micromonosporaceae</taxon>
        <taxon>Actinoplanes</taxon>
    </lineage>
</organism>
<dbReference type="Proteomes" id="UP000198688">
    <property type="component" value="Chromosome I"/>
</dbReference>
<sequence length="180" mass="20562">MAIAHIAVLSAALSVLLIFPCAATILLSGNPSDLRRVLTRDGREELRSRAPRNRSGTHVRSHRNQRHIDQVPRGKWRRLDRGMRSWDQVRLAGLKPPAIEEIAFELRRLDRQRRNPAFHSEVLLAATMRSYDDRLSLACRCLGIQDFLEPLTGLDREAERFRVECELTAAGLLFRHDPAP</sequence>
<gene>
    <name evidence="2" type="ORF">SAMN04489716_6353</name>
</gene>
<dbReference type="OrthoDB" id="3381124at2"/>
<feature type="region of interest" description="Disordered" evidence="1">
    <location>
        <begin position="45"/>
        <end position="67"/>
    </location>
</feature>
<keyword evidence="3" id="KW-1185">Reference proteome</keyword>
<evidence type="ECO:0000256" key="1">
    <source>
        <dbReference type="SAM" id="MobiDB-lite"/>
    </source>
</evidence>
<evidence type="ECO:0000313" key="2">
    <source>
        <dbReference type="EMBL" id="SDT72200.1"/>
    </source>
</evidence>
<reference evidence="2 3" key="1">
    <citation type="submission" date="2016-10" db="EMBL/GenBank/DDBJ databases">
        <authorList>
            <person name="de Groot N.N."/>
        </authorList>
    </citation>
    <scope>NUCLEOTIDE SEQUENCE [LARGE SCALE GENOMIC DNA]</scope>
    <source>
        <strain evidence="2 3">DSM 43941</strain>
    </source>
</reference>